<dbReference type="PANTHER" id="PTHR40124">
    <property type="match status" value="1"/>
</dbReference>
<protein>
    <recommendedName>
        <fullName evidence="2">Polysaccharide lyase 14 domain-containing protein</fullName>
    </recommendedName>
</protein>
<feature type="domain" description="Polysaccharide lyase 14" evidence="2">
    <location>
        <begin position="64"/>
        <end position="284"/>
    </location>
</feature>
<feature type="region of interest" description="Disordered" evidence="1">
    <location>
        <begin position="1"/>
        <end position="20"/>
    </location>
</feature>
<dbReference type="Pfam" id="PF21294">
    <property type="entry name" value="Polysacc_lyase_14"/>
    <property type="match status" value="1"/>
</dbReference>
<dbReference type="InterPro" id="IPR048958">
    <property type="entry name" value="Polysacc_lyase_14"/>
</dbReference>
<accession>A0AA38LYD0</accession>
<name>A0AA38LYD0_9TREE</name>
<gene>
    <name evidence="3" type="ORF">MKK02DRAFT_21737</name>
</gene>
<dbReference type="Gene3D" id="2.60.120.200">
    <property type="match status" value="1"/>
</dbReference>
<dbReference type="RefSeq" id="XP_052948583.1">
    <property type="nucleotide sequence ID" value="XM_053086457.1"/>
</dbReference>
<dbReference type="EMBL" id="JAKWFO010000002">
    <property type="protein sequence ID" value="KAI9638806.1"/>
    <property type="molecule type" value="Genomic_DNA"/>
</dbReference>
<keyword evidence="4" id="KW-1185">Reference proteome</keyword>
<organism evidence="3 4">
    <name type="scientific">Dioszegia hungarica</name>
    <dbReference type="NCBI Taxonomy" id="4972"/>
    <lineage>
        <taxon>Eukaryota</taxon>
        <taxon>Fungi</taxon>
        <taxon>Dikarya</taxon>
        <taxon>Basidiomycota</taxon>
        <taxon>Agaricomycotina</taxon>
        <taxon>Tremellomycetes</taxon>
        <taxon>Tremellales</taxon>
        <taxon>Bulleribasidiaceae</taxon>
        <taxon>Dioszegia</taxon>
    </lineage>
</organism>
<dbReference type="PANTHER" id="PTHR40124:SF1">
    <property type="entry name" value="DISAGGREGATASE RELATED REPEAT PROTEIN"/>
    <property type="match status" value="1"/>
</dbReference>
<evidence type="ECO:0000259" key="2">
    <source>
        <dbReference type="Pfam" id="PF21294"/>
    </source>
</evidence>
<dbReference type="GeneID" id="77725658"/>
<sequence>MVPSVGDVSDKPATAQQQGTDAVFPVSVKNSWTTVQGRSGSMSFNDALKPLTAGKLPPAIAAPDGSDALQASYPANTVKYSSSTGHGYSFYTQGAHAGVDVTTATEVLFSYSVYFSDGFDFVKGGKLPGLYGGKTLEGAKSCSGGRQDERDSCFSARMMWRADGAGEFYNYLPVSGKQPDGYCSIAPKSVCDANYGDSIGRGSFYFPTGKWTTVTQRLRLNYPSSESNGEQELYVDGKSVLKVSGLQIRMSDETKIYGIMAQTFFGGSDQSWASPKDQWAWYKDWSLGVVY</sequence>
<evidence type="ECO:0000313" key="4">
    <source>
        <dbReference type="Proteomes" id="UP001164286"/>
    </source>
</evidence>
<evidence type="ECO:0000313" key="3">
    <source>
        <dbReference type="EMBL" id="KAI9638806.1"/>
    </source>
</evidence>
<evidence type="ECO:0000256" key="1">
    <source>
        <dbReference type="SAM" id="MobiDB-lite"/>
    </source>
</evidence>
<proteinExistence type="predicted"/>
<reference evidence="3" key="1">
    <citation type="journal article" date="2022" name="G3 (Bethesda)">
        <title>High quality genome of the basidiomycete yeast Dioszegia hungarica PDD-24b-2 isolated from cloud water.</title>
        <authorList>
            <person name="Jarrige D."/>
            <person name="Haridas S."/>
            <person name="Bleykasten-Grosshans C."/>
            <person name="Joly M."/>
            <person name="Nadalig T."/>
            <person name="Sancelme M."/>
            <person name="Vuilleumier S."/>
            <person name="Grigoriev I.V."/>
            <person name="Amato P."/>
            <person name="Bringel F."/>
        </authorList>
    </citation>
    <scope>NUCLEOTIDE SEQUENCE</scope>
    <source>
        <strain evidence="3">PDD-24b-2</strain>
    </source>
</reference>
<comment type="caution">
    <text evidence="3">The sequence shown here is derived from an EMBL/GenBank/DDBJ whole genome shotgun (WGS) entry which is preliminary data.</text>
</comment>
<dbReference type="Proteomes" id="UP001164286">
    <property type="component" value="Unassembled WGS sequence"/>
</dbReference>
<dbReference type="AlphaFoldDB" id="A0AA38LYD0"/>